<feature type="transmembrane region" description="Helical" evidence="2">
    <location>
        <begin position="259"/>
        <end position="278"/>
    </location>
</feature>
<keyword evidence="2" id="KW-1133">Transmembrane helix</keyword>
<dbReference type="GeneID" id="30172811"/>
<name>A0AAJ8L724_9TREE</name>
<feature type="transmembrane region" description="Helical" evidence="2">
    <location>
        <begin position="363"/>
        <end position="385"/>
    </location>
</feature>
<feature type="transmembrane region" description="Helical" evidence="2">
    <location>
        <begin position="500"/>
        <end position="516"/>
    </location>
</feature>
<feature type="transmembrane region" description="Helical" evidence="2">
    <location>
        <begin position="298"/>
        <end position="314"/>
    </location>
</feature>
<evidence type="ECO:0000313" key="3">
    <source>
        <dbReference type="EMBL" id="WWC70040.1"/>
    </source>
</evidence>
<dbReference type="AlphaFoldDB" id="A0AAJ8L724"/>
<dbReference type="EMBL" id="CP144523">
    <property type="protein sequence ID" value="WWC70040.1"/>
    <property type="molecule type" value="Genomic_DNA"/>
</dbReference>
<feature type="compositionally biased region" description="Basic and acidic residues" evidence="1">
    <location>
        <begin position="149"/>
        <end position="191"/>
    </location>
</feature>
<feature type="transmembrane region" description="Helical" evidence="2">
    <location>
        <begin position="443"/>
        <end position="460"/>
    </location>
</feature>
<feature type="compositionally biased region" description="Polar residues" evidence="1">
    <location>
        <begin position="90"/>
        <end position="110"/>
    </location>
</feature>
<feature type="compositionally biased region" description="Polar residues" evidence="1">
    <location>
        <begin position="60"/>
        <end position="78"/>
    </location>
</feature>
<feature type="region of interest" description="Disordered" evidence="1">
    <location>
        <begin position="1"/>
        <end position="241"/>
    </location>
</feature>
<feature type="compositionally biased region" description="Low complexity" evidence="1">
    <location>
        <begin position="21"/>
        <end position="51"/>
    </location>
</feature>
<feature type="compositionally biased region" description="Low complexity" evidence="1">
    <location>
        <begin position="120"/>
        <end position="132"/>
    </location>
</feature>
<feature type="compositionally biased region" description="Acidic residues" evidence="1">
    <location>
        <begin position="133"/>
        <end position="148"/>
    </location>
</feature>
<evidence type="ECO:0000256" key="1">
    <source>
        <dbReference type="SAM" id="MobiDB-lite"/>
    </source>
</evidence>
<protein>
    <submittedName>
        <fullName evidence="3">Uncharacterized protein</fullName>
    </submittedName>
</protein>
<keyword evidence="4" id="KW-1185">Reference proteome</keyword>
<gene>
    <name evidence="3" type="ORF">I206_103984</name>
</gene>
<evidence type="ECO:0000313" key="4">
    <source>
        <dbReference type="Proteomes" id="UP000094020"/>
    </source>
</evidence>
<dbReference type="Gene3D" id="3.40.50.150">
    <property type="entry name" value="Vaccinia Virus protein VP39"/>
    <property type="match status" value="1"/>
</dbReference>
<evidence type="ECO:0000256" key="2">
    <source>
        <dbReference type="SAM" id="Phobius"/>
    </source>
</evidence>
<dbReference type="KEGG" id="kpin:30172811"/>
<sequence>MSEVTPKTGDSLLTIDTPLDNISSTTISTTKSKSTESGSEFSDSSSSLNDSPVEDIGNRPESNSAFPLTADNSSSSHTSKIRSVPIRKGQQATKKGTKSSDANSKTQSESELSKSDQDDTSGSSDNLSASSDTDSDSVDVTTELDEDSKDTATKLKPSEREKRSETDSRVDLLRKDRSMEGEKLTGPRDRTIQGGSKKVVSGSNTKVYPKRPTEGREELEESKRIPRLGESEKENKEVSLLTKRRETPRTWKHDMIRLISLYLVPVLLGIPAALLLSLNIQLLTPLYNSIPLSLHTPPLYVGYTAIAALIYWYITSRIPAKDIISARICLGLVALSGDILAVYGRRIGSISGRLLGAEYGAIASRALMGIGVVGGTTIFGLLCFDHISHIPPSVDKTDRSRSLGSVLYRSAFYVLHIYTFERLWTTYLSNNLSVLNGNPEKTILFISLILTALSLFLKSSTSSTPFPTRINHLVNRSLKLKSENAKKVSNITNNILPRQAFPLLLLIRIPFLVLALRQQIFLRPPSTSLQPYITANGELRVISSEKSITGQIVVAENLKDGYRFLRCDHSILGGRWIREVEDKSKSTGKRIDMGDSIFATFNLQEIVVLAHRSDPSESLIKTLQLTTDLEVSLEGENHEEEDEIPERALIIGLGAGIAASTFSRRGMFVDIVEIDPAVYLASHHHFGLSSHPITSTNIMDGSLFISQLAEMKRDNFTDHNTIPEWDYVVQDCFTGGSVPGEMFTREFWEDLGDLVKDDGIIAMNFAGVLGSKASKAVLVTLTSVFPQCRAFGDSFEINQGPNDLINMVVICTKTYSPLLTFRKPILNDIMKSPLRSHIYSNFQINEIYLNDIINLNDFENLEYHLSKKNDKSIKELNKWQIQSSFATWRAMKNILTPEMWLAW</sequence>
<reference evidence="3" key="2">
    <citation type="submission" date="2024-02" db="EMBL/GenBank/DDBJ databases">
        <title>Comparative genomics of Cryptococcus and Kwoniella reveals pathogenesis evolution and contrasting modes of karyotype evolution via chromosome fusion or intercentromeric recombination.</title>
        <authorList>
            <person name="Coelho M.A."/>
            <person name="David-Palma M."/>
            <person name="Shea T."/>
            <person name="Bowers K."/>
            <person name="McGinley-Smith S."/>
            <person name="Mohammad A.W."/>
            <person name="Gnirke A."/>
            <person name="Yurkov A.M."/>
            <person name="Nowrousian M."/>
            <person name="Sun S."/>
            <person name="Cuomo C.A."/>
            <person name="Heitman J."/>
        </authorList>
    </citation>
    <scope>NUCLEOTIDE SEQUENCE</scope>
    <source>
        <strain evidence="3">CBS 10737</strain>
    </source>
</reference>
<dbReference type="Proteomes" id="UP000094020">
    <property type="component" value="Chromosome 5"/>
</dbReference>
<dbReference type="InterPro" id="IPR029063">
    <property type="entry name" value="SAM-dependent_MTases_sf"/>
</dbReference>
<organism evidence="3 4">
    <name type="scientific">Kwoniella pini CBS 10737</name>
    <dbReference type="NCBI Taxonomy" id="1296096"/>
    <lineage>
        <taxon>Eukaryota</taxon>
        <taxon>Fungi</taxon>
        <taxon>Dikarya</taxon>
        <taxon>Basidiomycota</taxon>
        <taxon>Agaricomycotina</taxon>
        <taxon>Tremellomycetes</taxon>
        <taxon>Tremellales</taxon>
        <taxon>Cryptococcaceae</taxon>
        <taxon>Kwoniella</taxon>
    </lineage>
</organism>
<dbReference type="SUPFAM" id="SSF53335">
    <property type="entry name" value="S-adenosyl-L-methionine-dependent methyltransferases"/>
    <property type="match status" value="1"/>
</dbReference>
<feature type="compositionally biased region" description="Basic and acidic residues" evidence="1">
    <location>
        <begin position="211"/>
        <end position="241"/>
    </location>
</feature>
<accession>A0AAJ8L724</accession>
<feature type="transmembrane region" description="Helical" evidence="2">
    <location>
        <begin position="326"/>
        <end position="343"/>
    </location>
</feature>
<reference evidence="3" key="1">
    <citation type="submission" date="2013-07" db="EMBL/GenBank/DDBJ databases">
        <authorList>
            <consortium name="The Broad Institute Genome Sequencing Platform"/>
            <person name="Cuomo C."/>
            <person name="Litvintseva A."/>
            <person name="Chen Y."/>
            <person name="Heitman J."/>
            <person name="Sun S."/>
            <person name="Springer D."/>
            <person name="Dromer F."/>
            <person name="Young S.K."/>
            <person name="Zeng Q."/>
            <person name="Gargeya S."/>
            <person name="Fitzgerald M."/>
            <person name="Abouelleil A."/>
            <person name="Alvarado L."/>
            <person name="Berlin A.M."/>
            <person name="Chapman S.B."/>
            <person name="Dewar J."/>
            <person name="Goldberg J."/>
            <person name="Griggs A."/>
            <person name="Gujja S."/>
            <person name="Hansen M."/>
            <person name="Howarth C."/>
            <person name="Imamovic A."/>
            <person name="Larimer J."/>
            <person name="McCowan C."/>
            <person name="Murphy C."/>
            <person name="Pearson M."/>
            <person name="Priest M."/>
            <person name="Roberts A."/>
            <person name="Saif S."/>
            <person name="Shea T."/>
            <person name="Sykes S."/>
            <person name="Wortman J."/>
            <person name="Nusbaum C."/>
            <person name="Birren B."/>
        </authorList>
    </citation>
    <scope>NUCLEOTIDE SEQUENCE</scope>
    <source>
        <strain evidence="3">CBS 10737</strain>
    </source>
</reference>
<keyword evidence="2" id="KW-0812">Transmembrane</keyword>
<feature type="transmembrane region" description="Helical" evidence="2">
    <location>
        <begin position="406"/>
        <end position="423"/>
    </location>
</feature>
<proteinExistence type="predicted"/>
<keyword evidence="2" id="KW-0472">Membrane</keyword>
<dbReference type="RefSeq" id="XP_070058965.1">
    <property type="nucleotide sequence ID" value="XM_070202864.1"/>
</dbReference>